<evidence type="ECO:0000259" key="2">
    <source>
        <dbReference type="SMART" id="SM00644"/>
    </source>
</evidence>
<proteinExistence type="inferred from homology"/>
<organism evidence="4">
    <name type="scientific">Chromobacterium amazonense</name>
    <dbReference type="NCBI Taxonomy" id="1382803"/>
    <lineage>
        <taxon>Bacteria</taxon>
        <taxon>Pseudomonadati</taxon>
        <taxon>Pseudomonadota</taxon>
        <taxon>Betaproteobacteria</taxon>
        <taxon>Neisseriales</taxon>
        <taxon>Chromobacteriaceae</taxon>
        <taxon>Chromobacterium</taxon>
    </lineage>
</organism>
<dbReference type="OrthoDB" id="9085865at2"/>
<feature type="domain" description="Peptidoglycan recognition protein family" evidence="3">
    <location>
        <begin position="2"/>
        <end position="126"/>
    </location>
</feature>
<dbReference type="Proteomes" id="UP000239469">
    <property type="component" value="Unassembled WGS sequence"/>
</dbReference>
<dbReference type="GO" id="GO:0008745">
    <property type="term" value="F:N-acetylmuramoyl-L-alanine amidase activity"/>
    <property type="evidence" value="ECO:0007669"/>
    <property type="project" value="InterPro"/>
</dbReference>
<comment type="similarity">
    <text evidence="1">Belongs to the N-acetylmuramoyl-L-alanine amidase 2 family.</text>
</comment>
<dbReference type="InterPro" id="IPR002502">
    <property type="entry name" value="Amidase_domain"/>
</dbReference>
<gene>
    <name evidence="4" type="ORF">BUE93_07800</name>
</gene>
<dbReference type="SMART" id="SM00701">
    <property type="entry name" value="PGRP"/>
    <property type="match status" value="1"/>
</dbReference>
<dbReference type="InterPro" id="IPR015510">
    <property type="entry name" value="PGRP"/>
</dbReference>
<dbReference type="SUPFAM" id="SSF55846">
    <property type="entry name" value="N-acetylmuramoyl-L-alanine amidase-like"/>
    <property type="match status" value="1"/>
</dbReference>
<protein>
    <submittedName>
        <fullName evidence="4">Lysozyme</fullName>
    </submittedName>
</protein>
<dbReference type="GO" id="GO:0008270">
    <property type="term" value="F:zinc ion binding"/>
    <property type="evidence" value="ECO:0007669"/>
    <property type="project" value="InterPro"/>
</dbReference>
<dbReference type="InterPro" id="IPR036505">
    <property type="entry name" value="Amidase/PGRP_sf"/>
</dbReference>
<feature type="domain" description="N-acetylmuramoyl-L-alanine amidase" evidence="2">
    <location>
        <begin position="3"/>
        <end position="134"/>
    </location>
</feature>
<sequence length="144" mass="16000">MAFKERKETKYVVVHCSATKPSQDFQVSDIKRMHLQRGFLDIGYHFVITRSGEVQKGRDAKVIGAHVEGFNAVSVGVCLIGGVSEADGKTPENNFTEAQFKALRGVIKALKEIHPDAIVQGHRDFPKVAKACPCFDVKEWLSKE</sequence>
<reference evidence="4" key="1">
    <citation type="submission" date="2017-01" db="EMBL/GenBank/DDBJ databases">
        <title>New insights into the genetic diversity of Chromobacterium isolated from tropical freshwater lake.</title>
        <authorList>
            <person name="Santos A.B."/>
            <person name="Nascimento A.M."/>
            <person name="Da Silva P.C."/>
        </authorList>
    </citation>
    <scope>NUCLEOTIDE SEQUENCE [LARGE SCALE GENOMIC DNA]</scope>
    <source>
        <strain evidence="4">56AF</strain>
    </source>
</reference>
<dbReference type="GO" id="GO:0009253">
    <property type="term" value="P:peptidoglycan catabolic process"/>
    <property type="evidence" value="ECO:0007669"/>
    <property type="project" value="InterPro"/>
</dbReference>
<dbReference type="Gene3D" id="3.40.80.10">
    <property type="entry name" value="Peptidoglycan recognition protein-like"/>
    <property type="match status" value="1"/>
</dbReference>
<evidence type="ECO:0000313" key="4">
    <source>
        <dbReference type="EMBL" id="PRP71263.1"/>
    </source>
</evidence>
<dbReference type="InterPro" id="IPR006619">
    <property type="entry name" value="PGRP_domain_met/bac"/>
</dbReference>
<dbReference type="PANTHER" id="PTHR11022">
    <property type="entry name" value="PEPTIDOGLYCAN RECOGNITION PROTEIN"/>
    <property type="match status" value="1"/>
</dbReference>
<dbReference type="EMBL" id="MTBD01000016">
    <property type="protein sequence ID" value="PRP71263.1"/>
    <property type="molecule type" value="Genomic_DNA"/>
</dbReference>
<dbReference type="Pfam" id="PF01510">
    <property type="entry name" value="Amidase_2"/>
    <property type="match status" value="1"/>
</dbReference>
<name>A0A2S9X6F3_9NEIS</name>
<dbReference type="SMART" id="SM00644">
    <property type="entry name" value="Ami_2"/>
    <property type="match status" value="1"/>
</dbReference>
<evidence type="ECO:0000256" key="1">
    <source>
        <dbReference type="ARBA" id="ARBA00007553"/>
    </source>
</evidence>
<comment type="caution">
    <text evidence="4">The sequence shown here is derived from an EMBL/GenBank/DDBJ whole genome shotgun (WGS) entry which is preliminary data.</text>
</comment>
<dbReference type="AlphaFoldDB" id="A0A2S9X6F3"/>
<evidence type="ECO:0000259" key="3">
    <source>
        <dbReference type="SMART" id="SM00701"/>
    </source>
</evidence>
<accession>A0A2S9X6F3</accession>
<dbReference type="PANTHER" id="PTHR11022:SF41">
    <property type="entry name" value="PEPTIDOGLYCAN-RECOGNITION PROTEIN LC-RELATED"/>
    <property type="match status" value="1"/>
</dbReference>
<dbReference type="CDD" id="cd06583">
    <property type="entry name" value="PGRP"/>
    <property type="match status" value="1"/>
</dbReference>
<dbReference type="RefSeq" id="WP_081528174.1">
    <property type="nucleotide sequence ID" value="NZ_MTBD01000016.1"/>
</dbReference>